<proteinExistence type="predicted"/>
<name>A0AAV7H357_DENCH</name>
<sequence length="472" mass="53137">MKRILFRMVCCANLNTGFEYLNDQVLCCRFFSELVKSELRMEDGACYSTRGWHIVSLLCPPLMISVQPGRVPLLLSAGHASCHIPDSLWRRPDHFREHFSSLHTTLFSASSHPKAGPEMFLKSFQIQMLEIKERDVLISFPIEVEQWFLQTCCKKAVFSIPPWPTIDKREMFMNKENKVGGRSGCFWSGILFKNLMEVKDIEYGRHCNDLTSSRSNLLDLCRGCDESYGPRGSPGWSLFWCSYGSGGDEVDPISGSQDFPATELGVLLSAVSSGYSKSSAVGSSNSSSSLITRSARRFRRWSGTCRRGSQPGSVGPASRLRLREFGSCTTVRPSSARIQSDMRNASNLVLLLTLDDIDELLEISKREEGTAMIRDRQDLIAPERRGCSAAVELRNIIYTGWDPPYWADKQGRRRDSSASCRPEPALGPAGPVQVFNGINGARVILAFVQEHWRVEEFVWRVLFDFEFELHVG</sequence>
<evidence type="ECO:0000313" key="1">
    <source>
        <dbReference type="EMBL" id="KAH0463511.1"/>
    </source>
</evidence>
<reference evidence="1 2" key="1">
    <citation type="journal article" date="2021" name="Hortic Res">
        <title>Chromosome-scale assembly of the Dendrobium chrysotoxum genome enhances the understanding of orchid evolution.</title>
        <authorList>
            <person name="Zhang Y."/>
            <person name="Zhang G.Q."/>
            <person name="Zhang D."/>
            <person name="Liu X.D."/>
            <person name="Xu X.Y."/>
            <person name="Sun W.H."/>
            <person name="Yu X."/>
            <person name="Zhu X."/>
            <person name="Wang Z.W."/>
            <person name="Zhao X."/>
            <person name="Zhong W.Y."/>
            <person name="Chen H."/>
            <person name="Yin W.L."/>
            <person name="Huang T."/>
            <person name="Niu S.C."/>
            <person name="Liu Z.J."/>
        </authorList>
    </citation>
    <scope>NUCLEOTIDE SEQUENCE [LARGE SCALE GENOMIC DNA]</scope>
    <source>
        <strain evidence="1">Lindl</strain>
    </source>
</reference>
<protein>
    <submittedName>
        <fullName evidence="1">Uncharacterized protein</fullName>
    </submittedName>
</protein>
<dbReference type="EMBL" id="JAGFBR010000008">
    <property type="protein sequence ID" value="KAH0463511.1"/>
    <property type="molecule type" value="Genomic_DNA"/>
</dbReference>
<keyword evidence="2" id="KW-1185">Reference proteome</keyword>
<comment type="caution">
    <text evidence="1">The sequence shown here is derived from an EMBL/GenBank/DDBJ whole genome shotgun (WGS) entry which is preliminary data.</text>
</comment>
<accession>A0AAV7H357</accession>
<dbReference type="AlphaFoldDB" id="A0AAV7H357"/>
<evidence type="ECO:0000313" key="2">
    <source>
        <dbReference type="Proteomes" id="UP000775213"/>
    </source>
</evidence>
<organism evidence="1 2">
    <name type="scientific">Dendrobium chrysotoxum</name>
    <name type="common">Orchid</name>
    <dbReference type="NCBI Taxonomy" id="161865"/>
    <lineage>
        <taxon>Eukaryota</taxon>
        <taxon>Viridiplantae</taxon>
        <taxon>Streptophyta</taxon>
        <taxon>Embryophyta</taxon>
        <taxon>Tracheophyta</taxon>
        <taxon>Spermatophyta</taxon>
        <taxon>Magnoliopsida</taxon>
        <taxon>Liliopsida</taxon>
        <taxon>Asparagales</taxon>
        <taxon>Orchidaceae</taxon>
        <taxon>Epidendroideae</taxon>
        <taxon>Malaxideae</taxon>
        <taxon>Dendrobiinae</taxon>
        <taxon>Dendrobium</taxon>
    </lineage>
</organism>
<dbReference type="Proteomes" id="UP000775213">
    <property type="component" value="Unassembled WGS sequence"/>
</dbReference>
<gene>
    <name evidence="1" type="ORF">IEQ34_008093</name>
</gene>